<keyword evidence="2" id="KW-0235">DNA replication</keyword>
<name>A0A0C3LHW7_9AGAM</name>
<accession>A0A0C3LHW7</accession>
<keyword evidence="8" id="KW-1185">Reference proteome</keyword>
<evidence type="ECO:0000259" key="6">
    <source>
        <dbReference type="Pfam" id="PF21639"/>
    </source>
</evidence>
<dbReference type="PANTHER" id="PTHR12705">
    <property type="entry name" value="ORIGIN RECOGNITION COMPLEX SUBUNIT 5"/>
    <property type="match status" value="1"/>
</dbReference>
<evidence type="ECO:0000256" key="1">
    <source>
        <dbReference type="ARBA" id="ARBA00004123"/>
    </source>
</evidence>
<feature type="compositionally biased region" description="Basic and acidic residues" evidence="4">
    <location>
        <begin position="277"/>
        <end position="300"/>
    </location>
</feature>
<comment type="subcellular location">
    <subcellularLocation>
        <location evidence="1">Nucleus</location>
    </subcellularLocation>
</comment>
<keyword evidence="3" id="KW-0539">Nucleus</keyword>
<evidence type="ECO:0000256" key="3">
    <source>
        <dbReference type="ARBA" id="ARBA00023242"/>
    </source>
</evidence>
<protein>
    <submittedName>
        <fullName evidence="7">Uncharacterized protein</fullName>
    </submittedName>
</protein>
<dbReference type="PANTHER" id="PTHR12705:SF0">
    <property type="entry name" value="ORIGIN RECOGNITION COMPLEX SUBUNIT 5"/>
    <property type="match status" value="1"/>
</dbReference>
<feature type="domain" description="ORC5 lid" evidence="6">
    <location>
        <begin position="227"/>
        <end position="265"/>
    </location>
</feature>
<dbReference type="EMBL" id="KN823152">
    <property type="protein sequence ID" value="KIO21027.1"/>
    <property type="molecule type" value="Genomic_DNA"/>
</dbReference>
<evidence type="ECO:0000259" key="5">
    <source>
        <dbReference type="Pfam" id="PF14630"/>
    </source>
</evidence>
<dbReference type="OrthoDB" id="365981at2759"/>
<dbReference type="AlphaFoldDB" id="A0A0C3LHW7"/>
<dbReference type="STRING" id="1051891.A0A0C3LHW7"/>
<dbReference type="InterPro" id="IPR020796">
    <property type="entry name" value="ORC5"/>
</dbReference>
<evidence type="ECO:0000313" key="7">
    <source>
        <dbReference type="EMBL" id="KIO21027.1"/>
    </source>
</evidence>
<evidence type="ECO:0000313" key="8">
    <source>
        <dbReference type="Proteomes" id="UP000054248"/>
    </source>
</evidence>
<dbReference type="InterPro" id="IPR048866">
    <property type="entry name" value="ORC5_lid"/>
</dbReference>
<dbReference type="InterPro" id="IPR047088">
    <property type="entry name" value="ORC5_C"/>
</dbReference>
<feature type="domain" description="Origin recognition complex subunit 5 C-terminal" evidence="5">
    <location>
        <begin position="389"/>
        <end position="549"/>
    </location>
</feature>
<dbReference type="Pfam" id="PF14630">
    <property type="entry name" value="ORC5_C"/>
    <property type="match status" value="1"/>
</dbReference>
<proteinExistence type="predicted"/>
<dbReference type="Proteomes" id="UP000054248">
    <property type="component" value="Unassembled WGS sequence"/>
</dbReference>
<reference evidence="7 8" key="1">
    <citation type="submission" date="2014-04" db="EMBL/GenBank/DDBJ databases">
        <authorList>
            <consortium name="DOE Joint Genome Institute"/>
            <person name="Kuo A."/>
            <person name="Girlanda M."/>
            <person name="Perotto S."/>
            <person name="Kohler A."/>
            <person name="Nagy L.G."/>
            <person name="Floudas D."/>
            <person name="Copeland A."/>
            <person name="Barry K.W."/>
            <person name="Cichocki N."/>
            <person name="Veneault-Fourrey C."/>
            <person name="LaButti K."/>
            <person name="Lindquist E.A."/>
            <person name="Lipzen A."/>
            <person name="Lundell T."/>
            <person name="Morin E."/>
            <person name="Murat C."/>
            <person name="Sun H."/>
            <person name="Tunlid A."/>
            <person name="Henrissat B."/>
            <person name="Grigoriev I.V."/>
            <person name="Hibbett D.S."/>
            <person name="Martin F."/>
            <person name="Nordberg H.P."/>
            <person name="Cantor M.N."/>
            <person name="Hua S.X."/>
        </authorList>
    </citation>
    <scope>NUCLEOTIDE SEQUENCE [LARGE SCALE GENOMIC DNA]</scope>
    <source>
        <strain evidence="7 8">MUT 4182</strain>
    </source>
</reference>
<dbReference type="GO" id="GO:0005664">
    <property type="term" value="C:nuclear origin of replication recognition complex"/>
    <property type="evidence" value="ECO:0007669"/>
    <property type="project" value="TreeGrafter"/>
</dbReference>
<evidence type="ECO:0000256" key="2">
    <source>
        <dbReference type="ARBA" id="ARBA00022705"/>
    </source>
</evidence>
<feature type="region of interest" description="Disordered" evidence="4">
    <location>
        <begin position="274"/>
        <end position="307"/>
    </location>
</feature>
<dbReference type="Pfam" id="PF21639">
    <property type="entry name" value="ORC5_lid"/>
    <property type="match status" value="1"/>
</dbReference>
<gene>
    <name evidence="7" type="ORF">M407DRAFT_219477</name>
</gene>
<sequence length="555" mass="61354">MSTKQLNQLAELLQLHPPPFIFIHDPLHSRPTPSSFLHNSLHNSTSQSMPVRIDCNACLTSKMLFHAIINEVTSWVPELNTKGRATSWFNRHVSKWDRSLDSFVEALKAAFDETIGTLGTRTNANLILLFENVERLKETLPALIVPLTRLCELAQIPISTVFISSAPWCEISPPIGTLTEPYLVSVASRSKQDTISYLNSLFPVAVAGSSTSRPNSDAYNPILKPLYSTFLGVLYDGCTPYTTDPDDLTHLAYAMWPGFVRPVLEDWWAAEQSLEGGDEKERGEDRPVSSNEEHRRKPQELRTLPPDSATPLLIRHFLVSFNSSFSPLHNRTISAKSFLNAQASQPSFRLSQRFTAPAMASINASLSSSPKKTGLGLAGSKHGDLGASLSKHKKLLLVGAYISSFNPARTDLRMFGRVAEGVMKKGRARRTGGISTGKSLFGRKAAKVPQVLLGPNSFTLERLLAIYGALVVEHGDGHTAPINLQPGQVEIEVHRTTVLTMLTELIQLRLINRIGQHDRLDNNVTLKCNVGFEVAESFAREMKFNLSDLLWDPVS</sequence>
<reference evidence="8" key="2">
    <citation type="submission" date="2015-01" db="EMBL/GenBank/DDBJ databases">
        <title>Evolutionary Origins and Diversification of the Mycorrhizal Mutualists.</title>
        <authorList>
            <consortium name="DOE Joint Genome Institute"/>
            <consortium name="Mycorrhizal Genomics Consortium"/>
            <person name="Kohler A."/>
            <person name="Kuo A."/>
            <person name="Nagy L.G."/>
            <person name="Floudas D."/>
            <person name="Copeland A."/>
            <person name="Barry K.W."/>
            <person name="Cichocki N."/>
            <person name="Veneault-Fourrey C."/>
            <person name="LaButti K."/>
            <person name="Lindquist E.A."/>
            <person name="Lipzen A."/>
            <person name="Lundell T."/>
            <person name="Morin E."/>
            <person name="Murat C."/>
            <person name="Riley R."/>
            <person name="Ohm R."/>
            <person name="Sun H."/>
            <person name="Tunlid A."/>
            <person name="Henrissat B."/>
            <person name="Grigoriev I.V."/>
            <person name="Hibbett D.S."/>
            <person name="Martin F."/>
        </authorList>
    </citation>
    <scope>NUCLEOTIDE SEQUENCE [LARGE SCALE GENOMIC DNA]</scope>
    <source>
        <strain evidence="8">MUT 4182</strain>
    </source>
</reference>
<evidence type="ECO:0000256" key="4">
    <source>
        <dbReference type="SAM" id="MobiDB-lite"/>
    </source>
</evidence>
<dbReference type="GO" id="GO:0006270">
    <property type="term" value="P:DNA replication initiation"/>
    <property type="evidence" value="ECO:0007669"/>
    <property type="project" value="TreeGrafter"/>
</dbReference>
<dbReference type="HOGENOM" id="CLU_022443_1_0_1"/>
<dbReference type="GO" id="GO:0003688">
    <property type="term" value="F:DNA replication origin binding"/>
    <property type="evidence" value="ECO:0007669"/>
    <property type="project" value="TreeGrafter"/>
</dbReference>
<organism evidence="7 8">
    <name type="scientific">Tulasnella calospora MUT 4182</name>
    <dbReference type="NCBI Taxonomy" id="1051891"/>
    <lineage>
        <taxon>Eukaryota</taxon>
        <taxon>Fungi</taxon>
        <taxon>Dikarya</taxon>
        <taxon>Basidiomycota</taxon>
        <taxon>Agaricomycotina</taxon>
        <taxon>Agaricomycetes</taxon>
        <taxon>Cantharellales</taxon>
        <taxon>Tulasnellaceae</taxon>
        <taxon>Tulasnella</taxon>
    </lineage>
</organism>